<proteinExistence type="predicted"/>
<sequence>MLLSRACLNGSRTSSPSDRRSPLRPTLLITKTAHVGPLPWTCDILDYFCVYLWPSVTTIK</sequence>
<feature type="region of interest" description="Disordered" evidence="1">
    <location>
        <begin position="1"/>
        <end position="23"/>
    </location>
</feature>
<dbReference type="OMA" id="CVYLWKS"/>
<keyword evidence="3" id="KW-1185">Reference proteome</keyword>
<dbReference type="Ensembl" id="ENSANAT00000018544.1">
    <property type="protein sequence ID" value="ENSANAP00000002238.1"/>
    <property type="gene ID" value="ENSANAG00000017679.1"/>
</dbReference>
<protein>
    <submittedName>
        <fullName evidence="2">Uncharacterized protein</fullName>
    </submittedName>
</protein>
<evidence type="ECO:0000256" key="1">
    <source>
        <dbReference type="SAM" id="MobiDB-lite"/>
    </source>
</evidence>
<dbReference type="AlphaFoldDB" id="A0A2K5C0K9"/>
<dbReference type="GeneTree" id="ENSGT00900000143559"/>
<evidence type="ECO:0000313" key="3">
    <source>
        <dbReference type="Proteomes" id="UP000233020"/>
    </source>
</evidence>
<reference evidence="2" key="1">
    <citation type="submission" date="2025-05" db="UniProtKB">
        <authorList>
            <consortium name="Ensembl"/>
        </authorList>
    </citation>
    <scope>IDENTIFICATION</scope>
</reference>
<dbReference type="Ensembl" id="ENSANAT00000012094.1">
    <property type="protein sequence ID" value="ENSANAP00000001307.1"/>
    <property type="gene ID" value="ENSANAG00000011627.1"/>
</dbReference>
<organism evidence="2 3">
    <name type="scientific">Aotus nancymaae</name>
    <name type="common">Ma's night monkey</name>
    <dbReference type="NCBI Taxonomy" id="37293"/>
    <lineage>
        <taxon>Eukaryota</taxon>
        <taxon>Metazoa</taxon>
        <taxon>Chordata</taxon>
        <taxon>Craniata</taxon>
        <taxon>Vertebrata</taxon>
        <taxon>Euteleostomi</taxon>
        <taxon>Mammalia</taxon>
        <taxon>Eutheria</taxon>
        <taxon>Euarchontoglires</taxon>
        <taxon>Primates</taxon>
        <taxon>Haplorrhini</taxon>
        <taxon>Platyrrhini</taxon>
        <taxon>Aotidae</taxon>
        <taxon>Aotus</taxon>
    </lineage>
</organism>
<dbReference type="Proteomes" id="UP000233020">
    <property type="component" value="Unplaced"/>
</dbReference>
<accession>A0A2K5C0K9</accession>
<evidence type="ECO:0000313" key="2">
    <source>
        <dbReference type="Ensembl" id="ENSANAP00000002238.1"/>
    </source>
</evidence>
<name>A0A2K5C0K9_AOTNA</name>